<evidence type="ECO:0000313" key="2">
    <source>
        <dbReference type="Proteomes" id="UP001431634"/>
    </source>
</evidence>
<accession>A0ABT6Q1A2</accession>
<comment type="caution">
    <text evidence="1">The sequence shown here is derived from an EMBL/GenBank/DDBJ whole genome shotgun (WGS) entry which is preliminary data.</text>
</comment>
<reference evidence="1" key="1">
    <citation type="submission" date="2023-05" db="EMBL/GenBank/DDBJ databases">
        <title>Whole genome sequence of Commensalibacter sp.</title>
        <authorList>
            <person name="Charoenyingcharoen P."/>
            <person name="Yukphan P."/>
        </authorList>
    </citation>
    <scope>NUCLEOTIDE SEQUENCE</scope>
    <source>
        <strain evidence="1">TBRC 16381</strain>
    </source>
</reference>
<proteinExistence type="predicted"/>
<organism evidence="1 2">
    <name type="scientific">Commensalibacter oyaizuii</name>
    <dbReference type="NCBI Taxonomy" id="3043873"/>
    <lineage>
        <taxon>Bacteria</taxon>
        <taxon>Pseudomonadati</taxon>
        <taxon>Pseudomonadota</taxon>
        <taxon>Alphaproteobacteria</taxon>
        <taxon>Acetobacterales</taxon>
        <taxon>Acetobacteraceae</taxon>
    </lineage>
</organism>
<dbReference type="RefSeq" id="WP_281448001.1">
    <property type="nucleotide sequence ID" value="NZ_JASBAO010000001.1"/>
</dbReference>
<name>A0ABT6Q1A2_9PROT</name>
<evidence type="ECO:0000313" key="1">
    <source>
        <dbReference type="EMBL" id="MDI2090882.1"/>
    </source>
</evidence>
<dbReference type="EMBL" id="JASBAO010000001">
    <property type="protein sequence ID" value="MDI2090882.1"/>
    <property type="molecule type" value="Genomic_DNA"/>
</dbReference>
<gene>
    <name evidence="1" type="ORF">QJV27_05780</name>
</gene>
<protein>
    <submittedName>
        <fullName evidence="1">Uncharacterized protein</fullName>
    </submittedName>
</protein>
<dbReference type="Proteomes" id="UP001431634">
    <property type="component" value="Unassembled WGS sequence"/>
</dbReference>
<keyword evidence="2" id="KW-1185">Reference proteome</keyword>
<sequence>MIKSNDQLDLSSLMWLQTDQKPVICKEKIKILTENHVELMQMMQDAFEDAMLMGVDEQFMRSVLKEMIDQLRSPVV</sequence>